<proteinExistence type="predicted"/>
<protein>
    <submittedName>
        <fullName evidence="1">[NiFe] hydrogenase nickel incorporation-associated protein HypB</fullName>
    </submittedName>
</protein>
<organism evidence="1">
    <name type="scientific">hydrothermal vent metagenome</name>
    <dbReference type="NCBI Taxonomy" id="652676"/>
    <lineage>
        <taxon>unclassified sequences</taxon>
        <taxon>metagenomes</taxon>
        <taxon>ecological metagenomes</taxon>
    </lineage>
</organism>
<reference evidence="1" key="1">
    <citation type="submission" date="2018-06" db="EMBL/GenBank/DDBJ databases">
        <authorList>
            <person name="Zhirakovskaya E."/>
        </authorList>
    </citation>
    <scope>NUCLEOTIDE SEQUENCE</scope>
</reference>
<dbReference type="EMBL" id="UOFM01000319">
    <property type="protein sequence ID" value="VAW79673.1"/>
    <property type="molecule type" value="Genomic_DNA"/>
</dbReference>
<feature type="non-terminal residue" evidence="1">
    <location>
        <position position="61"/>
    </location>
</feature>
<name>A0A3B0YUU5_9ZZZZ</name>
<dbReference type="AlphaFoldDB" id="A0A3B0YUU5"/>
<accession>A0A3B0YUU5</accession>
<evidence type="ECO:0000313" key="1">
    <source>
        <dbReference type="EMBL" id="VAW79673.1"/>
    </source>
</evidence>
<gene>
    <name evidence="1" type="ORF">MNBD_GAMMA14-2678</name>
</gene>
<sequence length="61" mass="6715">MPVCDTCGCNLTHGNAHLLKPGGKLSKTDDGKQSISVLKGLLNENDHQARHNRAHFDRHQV</sequence>